<name>A0A087M6X9_9HYPH</name>
<accession>A0A087M6X9</accession>
<dbReference type="InterPro" id="IPR000182">
    <property type="entry name" value="GNAT_dom"/>
</dbReference>
<dbReference type="AlphaFoldDB" id="A0A087M6X9"/>
<dbReference type="Pfam" id="PF13508">
    <property type="entry name" value="Acetyltransf_7"/>
    <property type="match status" value="1"/>
</dbReference>
<dbReference type="InterPro" id="IPR016181">
    <property type="entry name" value="Acyl_CoA_acyltransferase"/>
</dbReference>
<dbReference type="EMBL" id="JQGC01000001">
    <property type="protein sequence ID" value="KFL32632.1"/>
    <property type="molecule type" value="Genomic_DNA"/>
</dbReference>
<dbReference type="SUPFAM" id="SSF55729">
    <property type="entry name" value="Acyl-CoA N-acyltransferases (Nat)"/>
    <property type="match status" value="1"/>
</dbReference>
<proteinExistence type="predicted"/>
<feature type="domain" description="N-acetyltransferase" evidence="1">
    <location>
        <begin position="14"/>
        <end position="151"/>
    </location>
</feature>
<dbReference type="Proteomes" id="UP000028981">
    <property type="component" value="Unassembled WGS sequence"/>
</dbReference>
<evidence type="ECO:0000313" key="2">
    <source>
        <dbReference type="EMBL" id="KFL32632.1"/>
    </source>
</evidence>
<sequence length="151" mass="16082">MSMVTAMARLETFARLHEARLVDVHGLWGLSERLPGGVGGEHPIWQTLLQAEDAHVHVATECQLVVGAVVIWHHKGADVARLAWLGVEASTRRRGIGRLLLETGIARADLAGATVVTAHVPGDAADLQAFLADNGFLSVKGGEFRLPLVAS</sequence>
<comment type="caution">
    <text evidence="2">The sequence shown here is derived from an EMBL/GenBank/DDBJ whole genome shotgun (WGS) entry which is preliminary data.</text>
</comment>
<keyword evidence="3" id="KW-1185">Reference proteome</keyword>
<gene>
    <name evidence="2" type="ORF">JP75_00265</name>
</gene>
<organism evidence="2 3">
    <name type="scientific">Devosia riboflavina</name>
    <dbReference type="NCBI Taxonomy" id="46914"/>
    <lineage>
        <taxon>Bacteria</taxon>
        <taxon>Pseudomonadati</taxon>
        <taxon>Pseudomonadota</taxon>
        <taxon>Alphaproteobacteria</taxon>
        <taxon>Hyphomicrobiales</taxon>
        <taxon>Devosiaceae</taxon>
        <taxon>Devosia</taxon>
    </lineage>
</organism>
<dbReference type="Gene3D" id="3.40.630.30">
    <property type="match status" value="1"/>
</dbReference>
<dbReference type="RefSeq" id="WP_035077540.1">
    <property type="nucleotide sequence ID" value="NZ_JQGC01000001.1"/>
</dbReference>
<evidence type="ECO:0000313" key="3">
    <source>
        <dbReference type="Proteomes" id="UP000028981"/>
    </source>
</evidence>
<reference evidence="2 3" key="1">
    <citation type="submission" date="2014-08" db="EMBL/GenBank/DDBJ databases">
        <authorList>
            <person name="Hassan Y.I."/>
            <person name="Lepp D."/>
            <person name="Zhou T."/>
        </authorList>
    </citation>
    <scope>NUCLEOTIDE SEQUENCE [LARGE SCALE GENOMIC DNA]</scope>
    <source>
        <strain evidence="2 3">IFO13584</strain>
    </source>
</reference>
<dbReference type="GO" id="GO:0016747">
    <property type="term" value="F:acyltransferase activity, transferring groups other than amino-acyl groups"/>
    <property type="evidence" value="ECO:0007669"/>
    <property type="project" value="InterPro"/>
</dbReference>
<evidence type="ECO:0000259" key="1">
    <source>
        <dbReference type="PROSITE" id="PS51186"/>
    </source>
</evidence>
<protein>
    <recommendedName>
        <fullName evidence="1">N-acetyltransferase domain-containing protein</fullName>
    </recommendedName>
</protein>
<dbReference type="CDD" id="cd04301">
    <property type="entry name" value="NAT_SF"/>
    <property type="match status" value="1"/>
</dbReference>
<dbReference type="PROSITE" id="PS51186">
    <property type="entry name" value="GNAT"/>
    <property type="match status" value="1"/>
</dbReference>
<dbReference type="OrthoDB" id="7951363at2"/>
<dbReference type="STRING" id="46914.JP75_00265"/>